<dbReference type="Pfam" id="PF20151">
    <property type="entry name" value="DUF6533"/>
    <property type="match status" value="1"/>
</dbReference>
<evidence type="ECO:0000256" key="1">
    <source>
        <dbReference type="SAM" id="Phobius"/>
    </source>
</evidence>
<reference evidence="3 4" key="1">
    <citation type="journal article" date="2021" name="Environ. Microbiol.">
        <title>Gene family expansions and transcriptome signatures uncover fungal adaptations to wood decay.</title>
        <authorList>
            <person name="Hage H."/>
            <person name="Miyauchi S."/>
            <person name="Viragh M."/>
            <person name="Drula E."/>
            <person name="Min B."/>
            <person name="Chaduli D."/>
            <person name="Navarro D."/>
            <person name="Favel A."/>
            <person name="Norest M."/>
            <person name="Lesage-Meessen L."/>
            <person name="Balint B."/>
            <person name="Merenyi Z."/>
            <person name="de Eugenio L."/>
            <person name="Morin E."/>
            <person name="Martinez A.T."/>
            <person name="Baldrian P."/>
            <person name="Stursova M."/>
            <person name="Martinez M.J."/>
            <person name="Novotny C."/>
            <person name="Magnuson J.K."/>
            <person name="Spatafora J.W."/>
            <person name="Maurice S."/>
            <person name="Pangilinan J."/>
            <person name="Andreopoulos W."/>
            <person name="LaButti K."/>
            <person name="Hundley H."/>
            <person name="Na H."/>
            <person name="Kuo A."/>
            <person name="Barry K."/>
            <person name="Lipzen A."/>
            <person name="Henrissat B."/>
            <person name="Riley R."/>
            <person name="Ahrendt S."/>
            <person name="Nagy L.G."/>
            <person name="Grigoriev I.V."/>
            <person name="Martin F."/>
            <person name="Rosso M.N."/>
        </authorList>
    </citation>
    <scope>NUCLEOTIDE SEQUENCE [LARGE SCALE GENOMIC DNA]</scope>
    <source>
        <strain evidence="3 4">CIRM-BRFM 1785</strain>
    </source>
</reference>
<evidence type="ECO:0000259" key="2">
    <source>
        <dbReference type="Pfam" id="PF20151"/>
    </source>
</evidence>
<evidence type="ECO:0000313" key="4">
    <source>
        <dbReference type="Proteomes" id="UP000814176"/>
    </source>
</evidence>
<feature type="transmembrane region" description="Helical" evidence="1">
    <location>
        <begin position="26"/>
        <end position="44"/>
    </location>
</feature>
<dbReference type="EMBL" id="JADCUA010000035">
    <property type="protein sequence ID" value="KAH9829857.1"/>
    <property type="molecule type" value="Genomic_DNA"/>
</dbReference>
<dbReference type="InterPro" id="IPR045340">
    <property type="entry name" value="DUF6533"/>
</dbReference>
<gene>
    <name evidence="3" type="ORF">C8Q71DRAFT_788781</name>
</gene>
<accession>A0ABQ8JZP4</accession>
<keyword evidence="4" id="KW-1185">Reference proteome</keyword>
<feature type="transmembrane region" description="Helical" evidence="1">
    <location>
        <begin position="91"/>
        <end position="111"/>
    </location>
</feature>
<proteinExistence type="predicted"/>
<keyword evidence="1" id="KW-0812">Transmembrane</keyword>
<comment type="caution">
    <text evidence="3">The sequence shown here is derived from an EMBL/GenBank/DDBJ whole genome shotgun (WGS) entry which is preliminary data.</text>
</comment>
<name>A0ABQ8JZP4_9APHY</name>
<feature type="transmembrane region" description="Helical" evidence="1">
    <location>
        <begin position="56"/>
        <end position="79"/>
    </location>
</feature>
<dbReference type="RefSeq" id="XP_047773220.1">
    <property type="nucleotide sequence ID" value="XM_047925238.1"/>
</dbReference>
<dbReference type="GeneID" id="72005970"/>
<protein>
    <recommendedName>
        <fullName evidence="2">DUF6533 domain-containing protein</fullName>
    </recommendedName>
</protein>
<keyword evidence="1" id="KW-0472">Membrane</keyword>
<keyword evidence="1" id="KW-1133">Transmembrane helix</keyword>
<organism evidence="3 4">
    <name type="scientific">Rhodofomes roseus</name>
    <dbReference type="NCBI Taxonomy" id="34475"/>
    <lineage>
        <taxon>Eukaryota</taxon>
        <taxon>Fungi</taxon>
        <taxon>Dikarya</taxon>
        <taxon>Basidiomycota</taxon>
        <taxon>Agaricomycotina</taxon>
        <taxon>Agaricomycetes</taxon>
        <taxon>Polyporales</taxon>
        <taxon>Rhodofomes</taxon>
    </lineage>
</organism>
<sequence>MLYDYVLTIHDEVNLIWGLKKLNSGTIIYICNRLVMFGLLYEWFRGDQSGKAPDASQCLITTVVDNVFVNFSFTIWAVVSALRVHALTRRNWWLSMVTFITGMVPCVLNTLTNVYDA</sequence>
<evidence type="ECO:0000313" key="3">
    <source>
        <dbReference type="EMBL" id="KAH9829857.1"/>
    </source>
</evidence>
<dbReference type="Proteomes" id="UP000814176">
    <property type="component" value="Unassembled WGS sequence"/>
</dbReference>
<feature type="domain" description="DUF6533" evidence="2">
    <location>
        <begin position="1"/>
        <end position="37"/>
    </location>
</feature>